<keyword evidence="2" id="KW-1185">Reference proteome</keyword>
<evidence type="ECO:0000313" key="2">
    <source>
        <dbReference type="Proteomes" id="UP001165083"/>
    </source>
</evidence>
<dbReference type="OrthoDB" id="691673at2759"/>
<organism evidence="1 2">
    <name type="scientific">Phytophthora lilii</name>
    <dbReference type="NCBI Taxonomy" id="2077276"/>
    <lineage>
        <taxon>Eukaryota</taxon>
        <taxon>Sar</taxon>
        <taxon>Stramenopiles</taxon>
        <taxon>Oomycota</taxon>
        <taxon>Peronosporomycetes</taxon>
        <taxon>Peronosporales</taxon>
        <taxon>Peronosporaceae</taxon>
        <taxon>Phytophthora</taxon>
    </lineage>
</organism>
<dbReference type="InterPro" id="IPR015424">
    <property type="entry name" value="PyrdxlP-dep_Trfase"/>
</dbReference>
<sequence length="135" mass="14893">MAVLLRRWGPRRALSVRCLAGAWQAPELARGLYTSPNLAPVKSVQSSPYAQTHTSSGVINFGIGQPSESLLPLDMIRDAAMDRLKPTQDPVLLQYGAAKGFIGFREKIAKLLEGKMDRRNGDRDEELTDGKRAEE</sequence>
<dbReference type="InterPro" id="IPR015422">
    <property type="entry name" value="PyrdxlP-dep_Trfase_small"/>
</dbReference>
<proteinExistence type="predicted"/>
<reference evidence="1" key="1">
    <citation type="submission" date="2023-04" db="EMBL/GenBank/DDBJ databases">
        <title>Phytophthora lilii NBRC 32176.</title>
        <authorList>
            <person name="Ichikawa N."/>
            <person name="Sato H."/>
            <person name="Tonouchi N."/>
        </authorList>
    </citation>
    <scope>NUCLEOTIDE SEQUENCE</scope>
    <source>
        <strain evidence="1">NBRC 32176</strain>
    </source>
</reference>
<dbReference type="Gene3D" id="3.90.1150.10">
    <property type="entry name" value="Aspartate Aminotransferase, domain 1"/>
    <property type="match status" value="1"/>
</dbReference>
<dbReference type="GO" id="GO:0047536">
    <property type="term" value="F:2-aminoadipate transaminase activity"/>
    <property type="evidence" value="ECO:0007669"/>
    <property type="project" value="TreeGrafter"/>
</dbReference>
<dbReference type="Proteomes" id="UP001165083">
    <property type="component" value="Unassembled WGS sequence"/>
</dbReference>
<dbReference type="PANTHER" id="PTHR42858">
    <property type="entry name" value="AMINOTRANSFERASE"/>
    <property type="match status" value="1"/>
</dbReference>
<dbReference type="AlphaFoldDB" id="A0A9W6WRV1"/>
<dbReference type="EMBL" id="BSXW01000218">
    <property type="protein sequence ID" value="GMF15232.1"/>
    <property type="molecule type" value="Genomic_DNA"/>
</dbReference>
<dbReference type="SUPFAM" id="SSF53383">
    <property type="entry name" value="PLP-dependent transferases"/>
    <property type="match status" value="1"/>
</dbReference>
<comment type="caution">
    <text evidence="1">The sequence shown here is derived from an EMBL/GenBank/DDBJ whole genome shotgun (WGS) entry which is preliminary data.</text>
</comment>
<accession>A0A9W6WRV1</accession>
<name>A0A9W6WRV1_9STRA</name>
<protein>
    <submittedName>
        <fullName evidence="1">Unnamed protein product</fullName>
    </submittedName>
</protein>
<evidence type="ECO:0000313" key="1">
    <source>
        <dbReference type="EMBL" id="GMF15232.1"/>
    </source>
</evidence>
<dbReference type="PANTHER" id="PTHR42858:SF1">
    <property type="entry name" value="LD15494P"/>
    <property type="match status" value="1"/>
</dbReference>
<dbReference type="Gene3D" id="3.40.640.10">
    <property type="entry name" value="Type I PLP-dependent aspartate aminotransferase-like (Major domain)"/>
    <property type="match status" value="1"/>
</dbReference>
<dbReference type="InterPro" id="IPR015421">
    <property type="entry name" value="PyrdxlP-dep_Trfase_major"/>
</dbReference>
<gene>
    <name evidence="1" type="ORF">Plil01_000518900</name>
</gene>